<dbReference type="Proteomes" id="UP000799421">
    <property type="component" value="Unassembled WGS sequence"/>
</dbReference>
<evidence type="ECO:0000313" key="1">
    <source>
        <dbReference type="EMBL" id="KAF2860789.1"/>
    </source>
</evidence>
<dbReference type="AlphaFoldDB" id="A0A6A7C1A7"/>
<sequence length="93" mass="10295">MALVFELSTNATLSPVANMATTRLLHTPLFSDGDGTCRPHPSLRYVSNDQSWFQGMSLVCTEDKSASRRRVFTYVHAGLLSEGRGTHHDQNLS</sequence>
<gene>
    <name evidence="1" type="ORF">K470DRAFT_276676</name>
</gene>
<dbReference type="EMBL" id="MU005978">
    <property type="protein sequence ID" value="KAF2860789.1"/>
    <property type="molecule type" value="Genomic_DNA"/>
</dbReference>
<name>A0A6A7C1A7_9PEZI</name>
<organism evidence="1 2">
    <name type="scientific">Piedraia hortae CBS 480.64</name>
    <dbReference type="NCBI Taxonomy" id="1314780"/>
    <lineage>
        <taxon>Eukaryota</taxon>
        <taxon>Fungi</taxon>
        <taxon>Dikarya</taxon>
        <taxon>Ascomycota</taxon>
        <taxon>Pezizomycotina</taxon>
        <taxon>Dothideomycetes</taxon>
        <taxon>Dothideomycetidae</taxon>
        <taxon>Capnodiales</taxon>
        <taxon>Piedraiaceae</taxon>
        <taxon>Piedraia</taxon>
    </lineage>
</organism>
<protein>
    <submittedName>
        <fullName evidence="1">Uncharacterized protein</fullName>
    </submittedName>
</protein>
<keyword evidence="2" id="KW-1185">Reference proteome</keyword>
<reference evidence="1" key="1">
    <citation type="journal article" date="2020" name="Stud. Mycol.">
        <title>101 Dothideomycetes genomes: a test case for predicting lifestyles and emergence of pathogens.</title>
        <authorList>
            <person name="Haridas S."/>
            <person name="Albert R."/>
            <person name="Binder M."/>
            <person name="Bloem J."/>
            <person name="Labutti K."/>
            <person name="Salamov A."/>
            <person name="Andreopoulos B."/>
            <person name="Baker S."/>
            <person name="Barry K."/>
            <person name="Bills G."/>
            <person name="Bluhm B."/>
            <person name="Cannon C."/>
            <person name="Castanera R."/>
            <person name="Culley D."/>
            <person name="Daum C."/>
            <person name="Ezra D."/>
            <person name="Gonzalez J."/>
            <person name="Henrissat B."/>
            <person name="Kuo A."/>
            <person name="Liang C."/>
            <person name="Lipzen A."/>
            <person name="Lutzoni F."/>
            <person name="Magnuson J."/>
            <person name="Mondo S."/>
            <person name="Nolan M."/>
            <person name="Ohm R."/>
            <person name="Pangilinan J."/>
            <person name="Park H.-J."/>
            <person name="Ramirez L."/>
            <person name="Alfaro M."/>
            <person name="Sun H."/>
            <person name="Tritt A."/>
            <person name="Yoshinaga Y."/>
            <person name="Zwiers L.-H."/>
            <person name="Turgeon B."/>
            <person name="Goodwin S."/>
            <person name="Spatafora J."/>
            <person name="Crous P."/>
            <person name="Grigoriev I."/>
        </authorList>
    </citation>
    <scope>NUCLEOTIDE SEQUENCE</scope>
    <source>
        <strain evidence="1">CBS 480.64</strain>
    </source>
</reference>
<accession>A0A6A7C1A7</accession>
<evidence type="ECO:0000313" key="2">
    <source>
        <dbReference type="Proteomes" id="UP000799421"/>
    </source>
</evidence>
<proteinExistence type="predicted"/>